<proteinExistence type="predicted"/>
<gene>
    <name evidence="1" type="ORF">KIPB_002023</name>
</gene>
<reference evidence="1 2" key="1">
    <citation type="journal article" date="2018" name="PLoS ONE">
        <title>The draft genome of Kipferlia bialata reveals reductive genome evolution in fornicate parasites.</title>
        <authorList>
            <person name="Tanifuji G."/>
            <person name="Takabayashi S."/>
            <person name="Kume K."/>
            <person name="Takagi M."/>
            <person name="Nakayama T."/>
            <person name="Kamikawa R."/>
            <person name="Inagaki Y."/>
            <person name="Hashimoto T."/>
        </authorList>
    </citation>
    <scope>NUCLEOTIDE SEQUENCE [LARGE SCALE GENOMIC DNA]</scope>
    <source>
        <strain evidence="1">NY0173</strain>
    </source>
</reference>
<sequence length="84" mass="9150">IHAYDTTTDTWACWGEAPMFLDAAICMNIDAETALLFGVERQPVKGDEVPTLCYRVQIGGVKAEGVAEPVNLLLETPAKREAVE</sequence>
<evidence type="ECO:0000313" key="2">
    <source>
        <dbReference type="Proteomes" id="UP000265618"/>
    </source>
</evidence>
<protein>
    <submittedName>
        <fullName evidence="1">Uncharacterized protein</fullName>
    </submittedName>
</protein>
<organism evidence="1 2">
    <name type="scientific">Kipferlia bialata</name>
    <dbReference type="NCBI Taxonomy" id="797122"/>
    <lineage>
        <taxon>Eukaryota</taxon>
        <taxon>Metamonada</taxon>
        <taxon>Carpediemonas-like organisms</taxon>
        <taxon>Kipferlia</taxon>
    </lineage>
</organism>
<feature type="non-terminal residue" evidence="1">
    <location>
        <position position="1"/>
    </location>
</feature>
<dbReference type="Proteomes" id="UP000265618">
    <property type="component" value="Unassembled WGS sequence"/>
</dbReference>
<evidence type="ECO:0000313" key="1">
    <source>
        <dbReference type="EMBL" id="GCA62214.1"/>
    </source>
</evidence>
<dbReference type="EMBL" id="BDIP01000310">
    <property type="protein sequence ID" value="GCA62214.1"/>
    <property type="molecule type" value="Genomic_DNA"/>
</dbReference>
<dbReference type="AlphaFoldDB" id="A0A391NJ26"/>
<comment type="caution">
    <text evidence="1">The sequence shown here is derived from an EMBL/GenBank/DDBJ whole genome shotgun (WGS) entry which is preliminary data.</text>
</comment>
<name>A0A391NJ26_9EUKA</name>
<accession>A0A391NJ26</accession>
<keyword evidence="2" id="KW-1185">Reference proteome</keyword>